<dbReference type="KEGG" id="cmb:CSW64_12880"/>
<keyword evidence="2" id="KW-1185">Reference proteome</keyword>
<dbReference type="EMBL" id="CP024201">
    <property type="protein sequence ID" value="ATQ43248.1"/>
    <property type="molecule type" value="Genomic_DNA"/>
</dbReference>
<organism evidence="1 2">
    <name type="scientific">Caulobacter mirabilis</name>
    <dbReference type="NCBI Taxonomy" id="69666"/>
    <lineage>
        <taxon>Bacteria</taxon>
        <taxon>Pseudomonadati</taxon>
        <taxon>Pseudomonadota</taxon>
        <taxon>Alphaproteobacteria</taxon>
        <taxon>Caulobacterales</taxon>
        <taxon>Caulobacteraceae</taxon>
        <taxon>Caulobacter</taxon>
    </lineage>
</organism>
<evidence type="ECO:0000313" key="1">
    <source>
        <dbReference type="EMBL" id="ATQ43248.1"/>
    </source>
</evidence>
<reference evidence="1 2" key="1">
    <citation type="submission" date="2017-10" db="EMBL/GenBank/DDBJ databases">
        <title>Genome sequence of Caulobacter mirabilis FWC38.</title>
        <authorList>
            <person name="Fiebig A."/>
            <person name="Crosson S."/>
        </authorList>
    </citation>
    <scope>NUCLEOTIDE SEQUENCE [LARGE SCALE GENOMIC DNA]</scope>
    <source>
        <strain evidence="1 2">FWC 38</strain>
    </source>
</reference>
<dbReference type="Gene3D" id="3.30.1150.10">
    <property type="match status" value="1"/>
</dbReference>
<dbReference type="SUPFAM" id="SSF74653">
    <property type="entry name" value="TolA/TonB C-terminal domain"/>
    <property type="match status" value="1"/>
</dbReference>
<dbReference type="AlphaFoldDB" id="A0A2D2AYZ4"/>
<sequence>MLFQSAPATTDANPKWIQHADASGRTIFADFIGLPGQVTLLCELPVSGRLENCTVASATPEGVGHEAVALDAAKTARMSPKIVGGEATPTTVRFTMNFPEAAPFPPYKSPEPSDEALALARPIAARILAGQGSGRIVADVAADRQALVQSWIDELLPVDSEADLRRVSLQLARTMTTEQLTNIAAGKPPGGTVPDFVTLNAAQDPDPRRTAAADELRRRYCAQFDCRDPFEKKGP</sequence>
<evidence type="ECO:0000313" key="2">
    <source>
        <dbReference type="Proteomes" id="UP000228945"/>
    </source>
</evidence>
<gene>
    <name evidence="1" type="ORF">CSW64_12880</name>
</gene>
<protein>
    <recommendedName>
        <fullName evidence="3">TonB C-terminal domain-containing protein</fullName>
    </recommendedName>
</protein>
<dbReference type="Proteomes" id="UP000228945">
    <property type="component" value="Chromosome"/>
</dbReference>
<proteinExistence type="predicted"/>
<evidence type="ECO:0008006" key="3">
    <source>
        <dbReference type="Google" id="ProtNLM"/>
    </source>
</evidence>
<name>A0A2D2AYZ4_9CAUL</name>
<accession>A0A2D2AYZ4</accession>